<dbReference type="Pfam" id="PF02181">
    <property type="entry name" value="FH2"/>
    <property type="match status" value="1"/>
</dbReference>
<dbReference type="AlphaFoldDB" id="A0AA35K8R9"/>
<feature type="compositionally biased region" description="Pro residues" evidence="1">
    <location>
        <begin position="34"/>
        <end position="55"/>
    </location>
</feature>
<dbReference type="InterPro" id="IPR042201">
    <property type="entry name" value="FH2_Formin_sf"/>
</dbReference>
<evidence type="ECO:0000313" key="4">
    <source>
        <dbReference type="Proteomes" id="UP001178461"/>
    </source>
</evidence>
<accession>A0AA35K8R9</accession>
<feature type="region of interest" description="Disordered" evidence="1">
    <location>
        <begin position="1"/>
        <end position="71"/>
    </location>
</feature>
<dbReference type="Proteomes" id="UP001178461">
    <property type="component" value="Chromosome 4"/>
</dbReference>
<dbReference type="SUPFAM" id="SSF101447">
    <property type="entry name" value="Formin homology 2 domain (FH2 domain)"/>
    <property type="match status" value="1"/>
</dbReference>
<name>A0AA35K8R9_9SAUR</name>
<feature type="region of interest" description="Disordered" evidence="1">
    <location>
        <begin position="485"/>
        <end position="552"/>
    </location>
</feature>
<dbReference type="Gene3D" id="1.20.58.2220">
    <property type="entry name" value="Formin, FH2 domain"/>
    <property type="match status" value="1"/>
</dbReference>
<gene>
    <name evidence="3" type="ORF">PODLI_1B026120</name>
</gene>
<evidence type="ECO:0000256" key="1">
    <source>
        <dbReference type="SAM" id="MobiDB-lite"/>
    </source>
</evidence>
<feature type="region of interest" description="Disordered" evidence="1">
    <location>
        <begin position="444"/>
        <end position="466"/>
    </location>
</feature>
<feature type="compositionally biased region" description="Low complexity" evidence="1">
    <location>
        <begin position="11"/>
        <end position="33"/>
    </location>
</feature>
<evidence type="ECO:0000313" key="3">
    <source>
        <dbReference type="EMBL" id="CAI5773765.1"/>
    </source>
</evidence>
<protein>
    <recommendedName>
        <fullName evidence="2">FH2 domain-containing protein</fullName>
    </recommendedName>
</protein>
<feature type="compositionally biased region" description="Polar residues" evidence="1">
    <location>
        <begin position="1"/>
        <end position="10"/>
    </location>
</feature>
<sequence length="638" mass="69204">MVTVRSSPASPTDWTGPAATPDADASSLSTASLPPDPAAASPPPPLPPPPPPPVGLSPGAPRAWPGGEGCSGRRAARLRNFNWEAIPAERIRGRHNLWTAPGRRRGDGFPLDLALLEELFGQRPEPPGGSLRGQPPAEQVSLLDSKKILNLGIFLKQFKRPVQEIVADIQDGAGALYGAEKLLELTKLLPDAEEAKKLAAFRGCQSRLSEAEVFALLLVQVPSYVHRLKLLVLQEEFFPQLNSLQSAIQILTEAALELLECEELHELLQLVLKAGNYMNEGGYAGSALGFRMSSLLRLTDTKANRPGMDLLHFVALEAEKKDPTLLQFPRKLQHVGPASRIVDQEVMVELESLEQRLLSAQGELGGLGLGAQVGPFVQVAAVELQAVRASQEGLSQTAATLCAFLCEDPETFSLTECCRIFQSFGERFLAAVQDNQAREAAMCRQQRQERERKEKQKRRSIASCSARDPGLQDVEMDLFFLRPPRSRRRNRSQQGLRLALESPQSTRERALPLGRRRHTLTALPPCTEPPRPAEPEAAPATPTLPPGCGKKAGGLFGQGLKAFLRSPPMATVAASPQGPASPEAPSGFRFPTLFQKKTPQEGPELPTSPLASPKDVSALVGFFRRLSVGEKPRQGAQL</sequence>
<keyword evidence="4" id="KW-1185">Reference proteome</keyword>
<feature type="domain" description="FH2" evidence="2">
    <location>
        <begin position="68"/>
        <end position="454"/>
    </location>
</feature>
<feature type="region of interest" description="Disordered" evidence="1">
    <location>
        <begin position="570"/>
        <end position="613"/>
    </location>
</feature>
<evidence type="ECO:0000259" key="2">
    <source>
        <dbReference type="PROSITE" id="PS51444"/>
    </source>
</evidence>
<dbReference type="PROSITE" id="PS51444">
    <property type="entry name" value="FH2"/>
    <property type="match status" value="1"/>
</dbReference>
<dbReference type="InterPro" id="IPR015425">
    <property type="entry name" value="FH2_Formin"/>
</dbReference>
<proteinExistence type="predicted"/>
<reference evidence="3" key="1">
    <citation type="submission" date="2022-12" db="EMBL/GenBank/DDBJ databases">
        <authorList>
            <person name="Alioto T."/>
            <person name="Alioto T."/>
            <person name="Gomez Garrido J."/>
        </authorList>
    </citation>
    <scope>NUCLEOTIDE SEQUENCE</scope>
</reference>
<dbReference type="PANTHER" id="PTHR46345:SF7">
    <property type="entry name" value="FH2 DOMAIN CONTAINING 3-RELATED"/>
    <property type="match status" value="1"/>
</dbReference>
<dbReference type="EMBL" id="OX395129">
    <property type="protein sequence ID" value="CAI5773765.1"/>
    <property type="molecule type" value="Genomic_DNA"/>
</dbReference>
<dbReference type="PANTHER" id="PTHR46345">
    <property type="entry name" value="INVERTED FORMIN-2"/>
    <property type="match status" value="1"/>
</dbReference>
<organism evidence="3 4">
    <name type="scientific">Podarcis lilfordi</name>
    <name type="common">Lilford's wall lizard</name>
    <dbReference type="NCBI Taxonomy" id="74358"/>
    <lineage>
        <taxon>Eukaryota</taxon>
        <taxon>Metazoa</taxon>
        <taxon>Chordata</taxon>
        <taxon>Craniata</taxon>
        <taxon>Vertebrata</taxon>
        <taxon>Euteleostomi</taxon>
        <taxon>Lepidosauria</taxon>
        <taxon>Squamata</taxon>
        <taxon>Bifurcata</taxon>
        <taxon>Unidentata</taxon>
        <taxon>Episquamata</taxon>
        <taxon>Laterata</taxon>
        <taxon>Lacertibaenia</taxon>
        <taxon>Lacertidae</taxon>
        <taxon>Podarcis</taxon>
    </lineage>
</organism>
<dbReference type="SMART" id="SM00498">
    <property type="entry name" value="FH2"/>
    <property type="match status" value="1"/>
</dbReference>